<dbReference type="PANTHER" id="PTHR24150:SF8">
    <property type="entry name" value="ANKYRIN REPEAT AND MYND DOMAIN-CONTAINING PROTEIN 2"/>
    <property type="match status" value="1"/>
</dbReference>
<dbReference type="InParanoid" id="A0A1Y1L665"/>
<gene>
    <name evidence="13" type="ORF">PPYR_11790</name>
</gene>
<reference evidence="12" key="1">
    <citation type="journal article" date="2016" name="Sci. Rep.">
        <title>Molecular characterization of firefly nuptial gifts: a multi-omics approach sheds light on postcopulatory sexual selection.</title>
        <authorList>
            <person name="Al-Wathiqui N."/>
            <person name="Fallon T.R."/>
            <person name="South A."/>
            <person name="Weng J.K."/>
            <person name="Lewis S.M."/>
        </authorList>
    </citation>
    <scope>NUCLEOTIDE SEQUENCE</scope>
</reference>
<evidence type="ECO:0000256" key="9">
    <source>
        <dbReference type="PROSITE-ProRule" id="PRU00023"/>
    </source>
</evidence>
<keyword evidence="4 10" id="KW-0863">Zinc-finger</keyword>
<keyword evidence="5" id="KW-0862">Zinc</keyword>
<dbReference type="EMBL" id="VVIM01000008">
    <property type="protein sequence ID" value="KAB0794951.1"/>
    <property type="molecule type" value="Genomic_DNA"/>
</dbReference>
<dbReference type="PROSITE" id="PS01360">
    <property type="entry name" value="ZF_MYND_1"/>
    <property type="match status" value="1"/>
</dbReference>
<dbReference type="InterPro" id="IPR002110">
    <property type="entry name" value="Ankyrin_rpt"/>
</dbReference>
<dbReference type="InterPro" id="IPR036770">
    <property type="entry name" value="Ankyrin_rpt-contain_sf"/>
</dbReference>
<evidence type="ECO:0000256" key="2">
    <source>
        <dbReference type="ARBA" id="ARBA00022723"/>
    </source>
</evidence>
<evidence type="ECO:0000256" key="5">
    <source>
        <dbReference type="ARBA" id="ARBA00022833"/>
    </source>
</evidence>
<dbReference type="Pfam" id="PF12796">
    <property type="entry name" value="Ank_2"/>
    <property type="match status" value="1"/>
</dbReference>
<sequence>MSTNISETEKKIFTAITNNDVELLKTLLVVQEDVNIVDENMMTPLQHAAYKGNKEMVQLFLDRGADVNLCQHQHGYTALHFAGLSGNAEVCALLLLAGAKSHVINTVGRTPSQMAAFVGNHNCVSTINNFIPKSEIEHYTTLQGQQTKPHLPPFLTESFHKFVMQINVNPIRIALNLHRFAGLMDHLHEVSNVLELMCEHEMKRGTDTNEVMAFKYHHLSYTVKEVSKIHKNHAAKEESEKKFDVVEVLSRNFLKLSKDGNLDYMDAFLRDCVRSFPFRECTLFRQMVASLTAKDPPSAISVVVSAINGQRGFVDNIPLCSTCGEEKPSKKCSKCKVVQYCDRECQRLHWFVHKKACARLSQGEMQTGPSKPDAKEITADMQNLLVN</sequence>
<dbReference type="PROSITE" id="PS50297">
    <property type="entry name" value="ANK_REP_REGION"/>
    <property type="match status" value="2"/>
</dbReference>
<dbReference type="GO" id="GO:0008270">
    <property type="term" value="F:zinc ion binding"/>
    <property type="evidence" value="ECO:0007669"/>
    <property type="project" value="UniProtKB-KW"/>
</dbReference>
<keyword evidence="2" id="KW-0479">Metal-binding</keyword>
<dbReference type="Pfam" id="PF01753">
    <property type="entry name" value="zf-MYND"/>
    <property type="match status" value="1"/>
</dbReference>
<reference evidence="13 14" key="2">
    <citation type="journal article" date="2018" name="Elife">
        <title>Firefly genomes illuminate parallel origins of bioluminescence in beetles.</title>
        <authorList>
            <person name="Fallon T.R."/>
            <person name="Lower S.E."/>
            <person name="Chang C.H."/>
            <person name="Bessho-Uehara M."/>
            <person name="Martin G.J."/>
            <person name="Bewick A.J."/>
            <person name="Behringer M."/>
            <person name="Debat H.J."/>
            <person name="Wong I."/>
            <person name="Day J.C."/>
            <person name="Suvorov A."/>
            <person name="Silva C.J."/>
            <person name="Stanger-Hall K.F."/>
            <person name="Hall D.W."/>
            <person name="Schmitz R.J."/>
            <person name="Nelson D.R."/>
            <person name="Lewis S.M."/>
            <person name="Shigenobu S."/>
            <person name="Bybee S.M."/>
            <person name="Larracuente A.M."/>
            <person name="Oba Y."/>
            <person name="Weng J.K."/>
        </authorList>
    </citation>
    <scope>NUCLEOTIDE SEQUENCE [LARGE SCALE GENOMIC DNA]</scope>
    <source>
        <strain evidence="13">1611_PpyrPB1</strain>
        <tissue evidence="13">Whole body</tissue>
    </source>
</reference>
<dbReference type="SUPFAM" id="SSF48403">
    <property type="entry name" value="Ankyrin repeat"/>
    <property type="match status" value="1"/>
</dbReference>
<dbReference type="PANTHER" id="PTHR24150">
    <property type="entry name" value="ANKYRIN REPEAT AND MYND DOMAIN-CONTAINING PROTEIN 2"/>
    <property type="match status" value="1"/>
</dbReference>
<protein>
    <recommendedName>
        <fullName evidence="11">MYND-type domain-containing protein</fullName>
    </recommendedName>
</protein>
<dbReference type="Proteomes" id="UP000327044">
    <property type="component" value="Unassembled WGS sequence"/>
</dbReference>
<evidence type="ECO:0000256" key="8">
    <source>
        <dbReference type="ARBA" id="ARBA00023273"/>
    </source>
</evidence>
<organism evidence="12">
    <name type="scientific">Photinus pyralis</name>
    <name type="common">Common eastern firefly</name>
    <name type="synonym">Lampyris pyralis</name>
    <dbReference type="NCBI Taxonomy" id="7054"/>
    <lineage>
        <taxon>Eukaryota</taxon>
        <taxon>Metazoa</taxon>
        <taxon>Ecdysozoa</taxon>
        <taxon>Arthropoda</taxon>
        <taxon>Hexapoda</taxon>
        <taxon>Insecta</taxon>
        <taxon>Pterygota</taxon>
        <taxon>Neoptera</taxon>
        <taxon>Endopterygota</taxon>
        <taxon>Coleoptera</taxon>
        <taxon>Polyphaga</taxon>
        <taxon>Elateriformia</taxon>
        <taxon>Elateroidea</taxon>
        <taxon>Lampyridae</taxon>
        <taxon>Lampyrinae</taxon>
        <taxon>Photinus</taxon>
    </lineage>
</organism>
<feature type="repeat" description="ANK" evidence="9">
    <location>
        <begin position="74"/>
        <end position="106"/>
    </location>
</feature>
<keyword evidence="3" id="KW-0677">Repeat</keyword>
<dbReference type="Gene3D" id="1.25.40.20">
    <property type="entry name" value="Ankyrin repeat-containing domain"/>
    <property type="match status" value="1"/>
</dbReference>
<evidence type="ECO:0000256" key="4">
    <source>
        <dbReference type="ARBA" id="ARBA00022771"/>
    </source>
</evidence>
<evidence type="ECO:0000256" key="10">
    <source>
        <dbReference type="PROSITE-ProRule" id="PRU00134"/>
    </source>
</evidence>
<dbReference type="SUPFAM" id="SSF144232">
    <property type="entry name" value="HIT/MYND zinc finger-like"/>
    <property type="match status" value="1"/>
</dbReference>
<keyword evidence="6 9" id="KW-0040">ANK repeat</keyword>
<dbReference type="GO" id="GO:0005929">
    <property type="term" value="C:cilium"/>
    <property type="evidence" value="ECO:0007669"/>
    <property type="project" value="UniProtKB-SubCell"/>
</dbReference>
<dbReference type="InterPro" id="IPR002893">
    <property type="entry name" value="Znf_MYND"/>
</dbReference>
<dbReference type="PROSITE" id="PS50865">
    <property type="entry name" value="ZF_MYND_2"/>
    <property type="match status" value="1"/>
</dbReference>
<proteinExistence type="predicted"/>
<evidence type="ECO:0000256" key="3">
    <source>
        <dbReference type="ARBA" id="ARBA00022737"/>
    </source>
</evidence>
<dbReference type="EMBL" id="GEZM01063239">
    <property type="protein sequence ID" value="JAV69169.1"/>
    <property type="molecule type" value="Transcribed_RNA"/>
</dbReference>
<evidence type="ECO:0000259" key="11">
    <source>
        <dbReference type="PROSITE" id="PS50865"/>
    </source>
</evidence>
<feature type="domain" description="MYND-type" evidence="11">
    <location>
        <begin position="320"/>
        <end position="357"/>
    </location>
</feature>
<dbReference type="SMART" id="SM00248">
    <property type="entry name" value="ANK"/>
    <property type="match status" value="3"/>
</dbReference>
<name>A0A1Y1L665_PHOPY</name>
<keyword evidence="14" id="KW-1185">Reference proteome</keyword>
<feature type="repeat" description="ANK" evidence="9">
    <location>
        <begin position="40"/>
        <end position="72"/>
    </location>
</feature>
<dbReference type="Gene3D" id="6.10.140.2220">
    <property type="match status" value="1"/>
</dbReference>
<evidence type="ECO:0000313" key="14">
    <source>
        <dbReference type="Proteomes" id="UP000327044"/>
    </source>
</evidence>
<evidence type="ECO:0000256" key="1">
    <source>
        <dbReference type="ARBA" id="ARBA00004138"/>
    </source>
</evidence>
<evidence type="ECO:0000256" key="6">
    <source>
        <dbReference type="ARBA" id="ARBA00023043"/>
    </source>
</evidence>
<dbReference type="InterPro" id="IPR052452">
    <property type="entry name" value="Ankyrin-MYND_dom_contain_2"/>
</dbReference>
<comment type="subcellular location">
    <subcellularLocation>
        <location evidence="1">Cell projection</location>
        <location evidence="1">Cilium</location>
    </subcellularLocation>
</comment>
<evidence type="ECO:0000313" key="13">
    <source>
        <dbReference type="EMBL" id="KAB0794951.1"/>
    </source>
</evidence>
<dbReference type="OrthoDB" id="10257049at2759"/>
<keyword evidence="7" id="KW-0969">Cilium</keyword>
<evidence type="ECO:0000256" key="7">
    <source>
        <dbReference type="ARBA" id="ARBA00023069"/>
    </source>
</evidence>
<dbReference type="AlphaFoldDB" id="A0A1Y1L665"/>
<keyword evidence="8" id="KW-0966">Cell projection</keyword>
<dbReference type="PROSITE" id="PS50088">
    <property type="entry name" value="ANK_REPEAT"/>
    <property type="match status" value="2"/>
</dbReference>
<accession>A0A1Y1L665</accession>
<dbReference type="FunCoup" id="A0A1Y1L665">
    <property type="interactions" value="312"/>
</dbReference>
<reference evidence="13" key="3">
    <citation type="submission" date="2019-08" db="EMBL/GenBank/DDBJ databases">
        <authorList>
            <consortium name="Photinus pyralis genome working group"/>
            <person name="Fallon T.R."/>
            <person name="Sander Lower S.E."/>
            <person name="Weng J.-K."/>
        </authorList>
    </citation>
    <scope>NUCLEOTIDE SEQUENCE</scope>
    <source>
        <strain evidence="13">1611_PpyrPB1</strain>
        <tissue evidence="13">Whole body</tissue>
    </source>
</reference>
<evidence type="ECO:0000313" key="12">
    <source>
        <dbReference type="EMBL" id="JAV69169.1"/>
    </source>
</evidence>